<dbReference type="Proteomes" id="UP001305702">
    <property type="component" value="Chromosome"/>
</dbReference>
<dbReference type="SMART" id="SM00635">
    <property type="entry name" value="BID_2"/>
    <property type="match status" value="4"/>
</dbReference>
<dbReference type="EMBL" id="CP130318">
    <property type="protein sequence ID" value="WNQ10750.1"/>
    <property type="molecule type" value="Genomic_DNA"/>
</dbReference>
<dbReference type="InterPro" id="IPR012334">
    <property type="entry name" value="Pectin_lyas_fold"/>
</dbReference>
<feature type="chain" id="PRO_5041661217" evidence="1">
    <location>
        <begin position="21"/>
        <end position="1692"/>
    </location>
</feature>
<feature type="domain" description="BIG2" evidence="2">
    <location>
        <begin position="304"/>
        <end position="381"/>
    </location>
</feature>
<dbReference type="Gene3D" id="2.160.20.10">
    <property type="entry name" value="Single-stranded right-handed beta-helix, Pectin lyase-like"/>
    <property type="match status" value="2"/>
</dbReference>
<dbReference type="SUPFAM" id="SSF49899">
    <property type="entry name" value="Concanavalin A-like lectins/glucanases"/>
    <property type="match status" value="1"/>
</dbReference>
<feature type="signal peptide" evidence="1">
    <location>
        <begin position="1"/>
        <end position="20"/>
    </location>
</feature>
<dbReference type="InterPro" id="IPR011050">
    <property type="entry name" value="Pectin_lyase_fold/virulence"/>
</dbReference>
<evidence type="ECO:0000256" key="1">
    <source>
        <dbReference type="SAM" id="SignalP"/>
    </source>
</evidence>
<protein>
    <submittedName>
        <fullName evidence="3">Ig-like domain-containing protein</fullName>
    </submittedName>
</protein>
<dbReference type="Gene3D" id="3.30.1920.20">
    <property type="match status" value="1"/>
</dbReference>
<gene>
    <name evidence="3" type="ORF">MJA45_24520</name>
</gene>
<dbReference type="Pfam" id="PF02368">
    <property type="entry name" value="Big_2"/>
    <property type="match status" value="2"/>
</dbReference>
<dbReference type="InterPro" id="IPR058094">
    <property type="entry name" value="Ig-like_OmpL47-like"/>
</dbReference>
<feature type="domain" description="BIG2" evidence="2">
    <location>
        <begin position="1359"/>
        <end position="1439"/>
    </location>
</feature>
<evidence type="ECO:0000259" key="2">
    <source>
        <dbReference type="SMART" id="SM00635"/>
    </source>
</evidence>
<keyword evidence="1" id="KW-0732">Signal</keyword>
<dbReference type="Pfam" id="PF21231">
    <property type="entry name" value="GH141_M"/>
    <property type="match status" value="1"/>
</dbReference>
<dbReference type="SMART" id="SM00710">
    <property type="entry name" value="PbH1"/>
    <property type="match status" value="6"/>
</dbReference>
<name>A0AA96RCN8_9BACL</name>
<reference evidence="3 4" key="1">
    <citation type="submission" date="2022-02" db="EMBL/GenBank/DDBJ databases">
        <title>Paenibacillus sp. MBLB1776 Whole Genome Shotgun Sequencing.</title>
        <authorList>
            <person name="Hwang C.Y."/>
            <person name="Cho E.-S."/>
            <person name="Seo M.-J."/>
        </authorList>
    </citation>
    <scope>NUCLEOTIDE SEQUENCE [LARGE SCALE GENOMIC DNA]</scope>
    <source>
        <strain evidence="3 4">MBLB1776</strain>
    </source>
</reference>
<dbReference type="SUPFAM" id="SSF51126">
    <property type="entry name" value="Pectin lyase-like"/>
    <property type="match status" value="1"/>
</dbReference>
<dbReference type="InterPro" id="IPR006626">
    <property type="entry name" value="PbH1"/>
</dbReference>
<dbReference type="InterPro" id="IPR013320">
    <property type="entry name" value="ConA-like_dom_sf"/>
</dbReference>
<dbReference type="RefSeq" id="WP_315604524.1">
    <property type="nucleotide sequence ID" value="NZ_CP130318.1"/>
</dbReference>
<keyword evidence="4" id="KW-1185">Reference proteome</keyword>
<dbReference type="KEGG" id="paun:MJA45_24520"/>
<evidence type="ECO:0000313" key="3">
    <source>
        <dbReference type="EMBL" id="WNQ10750.1"/>
    </source>
</evidence>
<feature type="domain" description="BIG2" evidence="2">
    <location>
        <begin position="220"/>
        <end position="297"/>
    </location>
</feature>
<dbReference type="InterPro" id="IPR003343">
    <property type="entry name" value="Big_2"/>
</dbReference>
<evidence type="ECO:0000313" key="4">
    <source>
        <dbReference type="Proteomes" id="UP001305702"/>
    </source>
</evidence>
<dbReference type="InterPro" id="IPR048482">
    <property type="entry name" value="GH141_ins"/>
</dbReference>
<organism evidence="3 4">
    <name type="scientific">Paenibacillus aurantius</name>
    <dbReference type="NCBI Taxonomy" id="2918900"/>
    <lineage>
        <taxon>Bacteria</taxon>
        <taxon>Bacillati</taxon>
        <taxon>Bacillota</taxon>
        <taxon>Bacilli</taxon>
        <taxon>Bacillales</taxon>
        <taxon>Paenibacillaceae</taxon>
        <taxon>Paenibacillus</taxon>
    </lineage>
</organism>
<accession>A0AA96RCN8</accession>
<proteinExistence type="predicted"/>
<sequence length="1692" mass="181755">MASVLLLAQLVPMTAPVARAETGDILTETFDAYPTGQSPPGWTVPKPPAAVSPAPSPYIVKATVEELSGTPGKVLEMQKNGKSTASYNISKAVAGTTSKLAMSYRVRAEQTDAVIYLPTPQSGSTSLLKFSLNNGQFTYMKKGTTSWTPIQPYTAGMWYEVRLMLDTDQDTFSLSINGEPKVSGEPMEAGGNVSSFYLGIYKDSIGAAFFDEFRMSSYKPAVSVQFEQPSYDIAAGSGLALPLIFDPADATDQSAVWSSDQPGIASVTGNGRVTGLAPGRATITAKPNEAIPSASVTVNVYEVPVSGISVIPSSANVPVGSRTLLKAVVTPDNSTDTTVKWESADPSVATVDEFGEVTGIYPGTAVVYASTPDGKVRGEAAVTVVSRGIQQQLYVSPAGDDSNPGTEQAPFRTVAKAQEAVRALSAAMKGDIVVNLRAGTYTLDRALTFGPGDSGRNGFFVTYRSYPGEKAVISGGQTIRGWEPHNEARTVYQAYVGHDLQTRQLFVDGVRAVRARSESGLTNPVKTAAGYTSDDPALAGFRNVEDLEFVFEDAWTNSRAGVQSITADSGKAQITLDPEAWTAISNRGQTSATIPVYYENAYELLDQPGEWYYDRTAGMLYYMPRAWENLSTASVVAPVLERLMDIQGASVDEPVRNLQFEGLEFTYTTWMRPSTPAGHSDAQNNHLRYPGTRDTLPDAAIMLQLANTVNFERNTFTKLGITGIRMDNGVQNSLIEGNHFYDISGGAVTVGQPYSSDPEVYHPADPRKIMKNNDVTNNLIHDIGADYKSASAISAGFPVDMDIRHNEIFSIPYSGTHIGYGWDAKFDPVTRNVHIEDNLIYDLLGKGLRDGGAVYSLGTTGASVQDPNVVSGNYIRNQMNDSAVLYADQGSAFWKYERNVIDLKNTPPWHGAQRWAQVWLPTIHDQFFNQNYTTQPYYVNNGTNAIFENTHVVPDANWPEEALAVIRNSGLQTPFRDVAEGIIPRLSADPVNLKSGSAETISIHSRGGKDETLDLGASRVYYASRQPEIAAVDGQGRVTGISRGSTKVDISILNGTMLRTVTIDVYVDDELSEVRLEGEATHVRYGAPGEERELKALGHTLFGNEVPLDRTEFLSSSPEVATVTEDGRLTAHQAGTAVLTIKGDYAHTSASGYYLYKVVDSATADDYKLRSEIDREDSWAINGTESGSIRAGAGSLTLATAGGYAVQKDRMFLNEMLDFNMTINGSGSWYALSLGNPSSEVNYSNGNTYLVVISGSSIELHRFNSGKRTVIYGNLAGYPSIGGDAIPNTMLPYNETRRVQVGTFRQENGVRLVMKVDGKDVFDFVDTDKTNALSEPGYLGLIARTGSITLSRMDDQAPAAAGLSLDGLSGIKAGETRTAVVTAVYEDGTNGTLSSGVTFESSDSKIAEVNGKGEVTAHLPGTAVLTARYGEAKGSYPLTVPDSVAPVTTADLSPADPDGANGWYVHPVTLRLGASDEGSGVADTVYSPDGGVTWLRYTGALTVEAGGAYDWRFRSTDRSGNEEEVRTFAIKLDTAGPAIEASGVGPDAVYADSTDLALGLHVTDSVSGVEPGKTSVLLDGMPYAPDSRIPLYLLELGSHTLTITAEDRAGNRSMLTIRFQTEASQASLQELVNRFADDQAIDNAGIKKSLLAKLEQKDWQGFRKEVQAQSGKHITKEAADYLSRDALALLNG</sequence>
<dbReference type="Gene3D" id="2.60.40.1080">
    <property type="match status" value="3"/>
</dbReference>
<dbReference type="PANTHER" id="PTHR36453">
    <property type="entry name" value="SECRETED PROTEIN-RELATED"/>
    <property type="match status" value="1"/>
</dbReference>
<dbReference type="NCBIfam" id="NF047446">
    <property type="entry name" value="barrel_OmpL47"/>
    <property type="match status" value="1"/>
</dbReference>
<dbReference type="SUPFAM" id="SSF49373">
    <property type="entry name" value="Invasin/intimin cell-adhesion fragments"/>
    <property type="match status" value="4"/>
</dbReference>
<dbReference type="PANTHER" id="PTHR36453:SF1">
    <property type="entry name" value="RIGHT HANDED BETA HELIX DOMAIN-CONTAINING PROTEIN"/>
    <property type="match status" value="1"/>
</dbReference>
<feature type="domain" description="BIG2" evidence="2">
    <location>
        <begin position="1070"/>
        <end position="1155"/>
    </location>
</feature>
<dbReference type="InterPro" id="IPR008964">
    <property type="entry name" value="Invasin/intimin_cell_adhesion"/>
</dbReference>